<comment type="catalytic activity">
    <reaction evidence="12">
        <text>Couples ATP hydrolysis with the unwinding of duplex DNA by translocating in the 3'-5' direction.</text>
        <dbReference type="EC" id="5.6.2.4"/>
    </reaction>
</comment>
<dbReference type="CDD" id="cd18795">
    <property type="entry name" value="SF2_C_Ski2"/>
    <property type="match status" value="1"/>
</dbReference>
<keyword evidence="9" id="KW-0067">ATP-binding</keyword>
<evidence type="ECO:0000256" key="7">
    <source>
        <dbReference type="ARBA" id="ARBA00022806"/>
    </source>
</evidence>
<dbReference type="GO" id="GO:0043138">
    <property type="term" value="F:3'-5' DNA helicase activity"/>
    <property type="evidence" value="ECO:0007669"/>
    <property type="project" value="UniProtKB-EC"/>
</dbReference>
<dbReference type="GO" id="GO:0008270">
    <property type="term" value="F:zinc ion binding"/>
    <property type="evidence" value="ECO:0007669"/>
    <property type="project" value="UniProtKB-KW"/>
</dbReference>
<feature type="region of interest" description="Disordered" evidence="15">
    <location>
        <begin position="147"/>
        <end position="179"/>
    </location>
</feature>
<feature type="compositionally biased region" description="Polar residues" evidence="15">
    <location>
        <begin position="53"/>
        <end position="67"/>
    </location>
</feature>
<keyword evidence="19" id="KW-1185">Reference proteome</keyword>
<dbReference type="Pfam" id="PF00271">
    <property type="entry name" value="Helicase_C"/>
    <property type="match status" value="1"/>
</dbReference>
<evidence type="ECO:0000256" key="5">
    <source>
        <dbReference type="ARBA" id="ARBA00022771"/>
    </source>
</evidence>
<dbReference type="GO" id="GO:0016787">
    <property type="term" value="F:hydrolase activity"/>
    <property type="evidence" value="ECO:0007669"/>
    <property type="project" value="UniProtKB-KW"/>
</dbReference>
<dbReference type="PANTHER" id="PTHR47835">
    <property type="entry name" value="HFM1, ATP DEPENDENT DNA HELICASE HOMOLOG"/>
    <property type="match status" value="1"/>
</dbReference>
<dbReference type="GO" id="GO:0007131">
    <property type="term" value="P:reciprocal meiotic recombination"/>
    <property type="evidence" value="ECO:0007669"/>
    <property type="project" value="UniProtKB-ARBA"/>
</dbReference>
<keyword evidence="7" id="KW-0347">Helicase</keyword>
<keyword evidence="10" id="KW-0413">Isomerase</keyword>
<evidence type="ECO:0000256" key="12">
    <source>
        <dbReference type="ARBA" id="ARBA00034617"/>
    </source>
</evidence>
<keyword evidence="8" id="KW-0862">Zinc</keyword>
<feature type="region of interest" description="Disordered" evidence="15">
    <location>
        <begin position="1124"/>
        <end position="1147"/>
    </location>
</feature>
<feature type="compositionally biased region" description="Low complexity" evidence="15">
    <location>
        <begin position="1048"/>
        <end position="1058"/>
    </location>
</feature>
<feature type="domain" description="Helicase C-terminal" evidence="17">
    <location>
        <begin position="464"/>
        <end position="652"/>
    </location>
</feature>
<comment type="similarity">
    <text evidence="2">Belongs to the helicase family. SKI2 subfamily.</text>
</comment>
<dbReference type="SMART" id="SM00487">
    <property type="entry name" value="DEXDc"/>
    <property type="match status" value="1"/>
</dbReference>
<dbReference type="FunFam" id="3.40.50.300:FF:000950">
    <property type="entry name" value="probable ATP-dependent DNA helicase HFM1"/>
    <property type="match status" value="1"/>
</dbReference>
<dbReference type="Gene3D" id="1.10.10.10">
    <property type="entry name" value="Winged helix-like DNA-binding domain superfamily/Winged helix DNA-binding domain"/>
    <property type="match status" value="1"/>
</dbReference>
<keyword evidence="11" id="KW-0469">Meiosis</keyword>
<evidence type="ECO:0000256" key="4">
    <source>
        <dbReference type="ARBA" id="ARBA00022741"/>
    </source>
</evidence>
<dbReference type="InterPro" id="IPR004179">
    <property type="entry name" value="Sec63-dom"/>
</dbReference>
<dbReference type="SUPFAM" id="SSF52540">
    <property type="entry name" value="P-loop containing nucleoside triphosphate hydrolases"/>
    <property type="match status" value="1"/>
</dbReference>
<keyword evidence="6" id="KW-0378">Hydrolase</keyword>
<organism evidence="18 19">
    <name type="scientific">Penicillium daleae</name>
    <dbReference type="NCBI Taxonomy" id="63821"/>
    <lineage>
        <taxon>Eukaryota</taxon>
        <taxon>Fungi</taxon>
        <taxon>Dikarya</taxon>
        <taxon>Ascomycota</taxon>
        <taxon>Pezizomycotina</taxon>
        <taxon>Eurotiomycetes</taxon>
        <taxon>Eurotiomycetidae</taxon>
        <taxon>Eurotiales</taxon>
        <taxon>Aspergillaceae</taxon>
        <taxon>Penicillium</taxon>
    </lineage>
</organism>
<evidence type="ECO:0000313" key="18">
    <source>
        <dbReference type="EMBL" id="KAJ5454712.1"/>
    </source>
</evidence>
<dbReference type="SMART" id="SM00973">
    <property type="entry name" value="Sec63"/>
    <property type="match status" value="1"/>
</dbReference>
<dbReference type="SUPFAM" id="SSF158702">
    <property type="entry name" value="Sec63 N-terminal domain-like"/>
    <property type="match status" value="1"/>
</dbReference>
<dbReference type="Pfam" id="PF00270">
    <property type="entry name" value="DEAD"/>
    <property type="match status" value="1"/>
</dbReference>
<evidence type="ECO:0000256" key="9">
    <source>
        <dbReference type="ARBA" id="ARBA00022840"/>
    </source>
</evidence>
<dbReference type="InterPro" id="IPR057842">
    <property type="entry name" value="WH_MER3"/>
</dbReference>
<evidence type="ECO:0000259" key="17">
    <source>
        <dbReference type="PROSITE" id="PS51194"/>
    </source>
</evidence>
<dbReference type="InterPro" id="IPR001650">
    <property type="entry name" value="Helicase_C-like"/>
</dbReference>
<dbReference type="Gene3D" id="1.10.3380.10">
    <property type="entry name" value="Sec63 N-terminal domain-like domain"/>
    <property type="match status" value="1"/>
</dbReference>
<keyword evidence="4" id="KW-0547">Nucleotide-binding</keyword>
<dbReference type="PROSITE" id="PS51192">
    <property type="entry name" value="HELICASE_ATP_BIND_1"/>
    <property type="match status" value="1"/>
</dbReference>
<dbReference type="InterPro" id="IPR036390">
    <property type="entry name" value="WH_DNA-bd_sf"/>
</dbReference>
<accession>A0AAD6C8G5</accession>
<evidence type="ECO:0000313" key="19">
    <source>
        <dbReference type="Proteomes" id="UP001213681"/>
    </source>
</evidence>
<evidence type="ECO:0000256" key="14">
    <source>
        <dbReference type="ARBA" id="ARBA00048988"/>
    </source>
</evidence>
<dbReference type="InterPro" id="IPR052247">
    <property type="entry name" value="Meiotic_Crossover_Helicase"/>
</dbReference>
<dbReference type="Pfam" id="PF23445">
    <property type="entry name" value="WHD_SNRNP200"/>
    <property type="match status" value="1"/>
</dbReference>
<feature type="region of interest" description="Disordered" evidence="15">
    <location>
        <begin position="1239"/>
        <end position="1341"/>
    </location>
</feature>
<dbReference type="FunFam" id="3.40.50.300:FF:001076">
    <property type="entry name" value="ATP-dependent DNA helicase MER3"/>
    <property type="match status" value="1"/>
</dbReference>
<evidence type="ECO:0000256" key="11">
    <source>
        <dbReference type="ARBA" id="ARBA00023254"/>
    </source>
</evidence>
<feature type="compositionally biased region" description="Polar residues" evidence="15">
    <location>
        <begin position="1129"/>
        <end position="1144"/>
    </location>
</feature>
<dbReference type="FunFam" id="1.10.3380.10:FF:000012">
    <property type="entry name" value="DEAD/DEAH box DNA helicase"/>
    <property type="match status" value="1"/>
</dbReference>
<dbReference type="InterPro" id="IPR027417">
    <property type="entry name" value="P-loop_NTPase"/>
</dbReference>
<name>A0AAD6C8G5_9EURO</name>
<dbReference type="InterPro" id="IPR011545">
    <property type="entry name" value="DEAD/DEAH_box_helicase_dom"/>
</dbReference>
<feature type="region of interest" description="Disordered" evidence="15">
    <location>
        <begin position="1478"/>
        <end position="1497"/>
    </location>
</feature>
<evidence type="ECO:0000256" key="8">
    <source>
        <dbReference type="ARBA" id="ARBA00022833"/>
    </source>
</evidence>
<dbReference type="FunFam" id="1.10.10.10:FF:000012">
    <property type="entry name" value="U5 small nuclear ribonucleoprotein helicase"/>
    <property type="match status" value="1"/>
</dbReference>
<proteinExistence type="inferred from homology"/>
<dbReference type="Pfam" id="PF02889">
    <property type="entry name" value="Sec63"/>
    <property type="match status" value="1"/>
</dbReference>
<feature type="region of interest" description="Disordered" evidence="15">
    <location>
        <begin position="1"/>
        <end position="69"/>
    </location>
</feature>
<dbReference type="EC" id="5.6.2.4" evidence="13"/>
<reference evidence="18" key="2">
    <citation type="journal article" date="2023" name="IMA Fungus">
        <title>Comparative genomic study of the Penicillium genus elucidates a diverse pangenome and 15 lateral gene transfer events.</title>
        <authorList>
            <person name="Petersen C."/>
            <person name="Sorensen T."/>
            <person name="Nielsen M.R."/>
            <person name="Sondergaard T.E."/>
            <person name="Sorensen J.L."/>
            <person name="Fitzpatrick D.A."/>
            <person name="Frisvad J.C."/>
            <person name="Nielsen K.L."/>
        </authorList>
    </citation>
    <scope>NUCLEOTIDE SEQUENCE</scope>
    <source>
        <strain evidence="18">IBT 16125</strain>
    </source>
</reference>
<keyword evidence="5" id="KW-0863">Zinc-finger</keyword>
<feature type="compositionally biased region" description="Polar residues" evidence="15">
    <location>
        <begin position="1"/>
        <end position="15"/>
    </location>
</feature>
<dbReference type="PANTHER" id="PTHR47835:SF3">
    <property type="entry name" value="HELICASE FOR MEIOSIS 1"/>
    <property type="match status" value="1"/>
</dbReference>
<comment type="cofactor">
    <cofactor evidence="1">
        <name>Zn(2+)</name>
        <dbReference type="ChEBI" id="CHEBI:29105"/>
    </cofactor>
</comment>
<keyword evidence="3" id="KW-0479">Metal-binding</keyword>
<protein>
    <recommendedName>
        <fullName evidence="13">DNA 3'-5' helicase</fullName>
        <ecNumber evidence="13">5.6.2.4</ecNumber>
    </recommendedName>
</protein>
<evidence type="ECO:0000256" key="1">
    <source>
        <dbReference type="ARBA" id="ARBA00001947"/>
    </source>
</evidence>
<dbReference type="GO" id="GO:0005524">
    <property type="term" value="F:ATP binding"/>
    <property type="evidence" value="ECO:0007669"/>
    <property type="project" value="UniProtKB-KW"/>
</dbReference>
<evidence type="ECO:0000256" key="6">
    <source>
        <dbReference type="ARBA" id="ARBA00022801"/>
    </source>
</evidence>
<feature type="region of interest" description="Disordered" evidence="15">
    <location>
        <begin position="1040"/>
        <end position="1091"/>
    </location>
</feature>
<comment type="caution">
    <text evidence="18">The sequence shown here is derived from an EMBL/GenBank/DDBJ whole genome shotgun (WGS) entry which is preliminary data.</text>
</comment>
<evidence type="ECO:0000256" key="13">
    <source>
        <dbReference type="ARBA" id="ARBA00034808"/>
    </source>
</evidence>
<dbReference type="SUPFAM" id="SSF46785">
    <property type="entry name" value="Winged helix' DNA-binding domain"/>
    <property type="match status" value="1"/>
</dbReference>
<dbReference type="RefSeq" id="XP_056767668.1">
    <property type="nucleotide sequence ID" value="XM_056909050.1"/>
</dbReference>
<evidence type="ECO:0000256" key="15">
    <source>
        <dbReference type="SAM" id="MobiDB-lite"/>
    </source>
</evidence>
<dbReference type="Proteomes" id="UP001213681">
    <property type="component" value="Unassembled WGS sequence"/>
</dbReference>
<evidence type="ECO:0000259" key="16">
    <source>
        <dbReference type="PROSITE" id="PS51192"/>
    </source>
</evidence>
<dbReference type="GO" id="GO:0003676">
    <property type="term" value="F:nucleic acid binding"/>
    <property type="evidence" value="ECO:0007669"/>
    <property type="project" value="InterPro"/>
</dbReference>
<evidence type="ECO:0000256" key="2">
    <source>
        <dbReference type="ARBA" id="ARBA00010140"/>
    </source>
</evidence>
<sequence length="1514" mass="168915">MKRNHFSYSKHFQSSPKRRRVDPEPASSHQSSRPGFIDQRLIEGSQWPGYPNFVQQGPSSIQTSTSSGHEDDVQLDAFDLELLAQQKANSSFQSSNQFSHVTPEEEIFTGLKHQEAPLQKSRFFDSFPRTSPLLGLESSQYELISGPPSSPLMMMHRRKEPSWRSQAQLEPAGDSHQRDLVPLSTQQPFASNLNIATSMIGHRHYGNKPFGHLPLSVRGIVLVSVDQLPERYRSLYSFPLFNAIQSKCFQPVYNTNDNIVLAAPTGSGKTVVMELAICRLLNVLKDERFKVVYQAPTKSLCFERFRDWNAKFAPLDLKCAELTGDTDHTQLRGIQSSQIIITTPEKWDSMTRKWKDHMRLMQLVKLFLIDEVHILKETRGATLEAVVSRMKNIGSNVRFVALSATVPNSEDIATWLGKDATNQHVPAHREHFGEDFRPVKLQKFVYGYQSTGNDFAFDKVCGAKLPEVIGNHSCHKPIIVFCCTRNSSVATAKELARLWTMTNPPARLWKAPRKQIETNNDDLKTTITTGVAFHHAGLSAADRHMVERGFLEGQINVICCTSTLAVGVNLPCQLVVIKNTVGWQDGGCKEYSDLEMMQMLGRAGRPQFDDSATAVILTRKERVTHYERLVSGSESLESCLHLNLIEHLNAEIGLGNVTDVQSAIKWLAGTFLFVRLRRNPTHYKLREGASQEDEDTLLRQICEKDIKLLQECGLVEKEKLCSTQFGDAMARYYIRFETMKKLLSLKAQADIPQILDVIVQAEEFHDIRLKAGEKTLYREINKDPGIRYPIKVDTAQLSHKISLLLQSELGALDFPTSDQLQRHKFTFQQDKNLVFAHVNRLIRCLIDCLISREDSVAARNALELARSFGAKVWDHSPLQMKQIEQIGVVAVRKLAAAGITDIEELETTEAPRIDMILSKNPPFGMKLLARLKEFPKLRVTMKVVGTEAKKGNVKVRFKIDVAFMNDKIPGYFQRKPVYVCCLTETSDGRLVDFRRVSASKLQDGVSAALIADLKAKDQYIVCHVMCDDIAGTSRRAEIRPDLPPHLFSKAPSQASQSKATRRDPQNSTRDSIWDIPKSPPGPPTAADAFDGDDLEAGDFLAVADGLSKPKNPVKSLETPIDDLDWLSIDGSSSNSQGATENPQRQNHDWITDIEHLDDNGPEPIRLPNGNWACSHKCKDKTRYAILFVSSMILAEGNSCKHFCCREGLEKPPKPRKRAASNHKAGNLNQLTLSAAITKRDNSQNVRNGKQPAKQPPKLTTTKKVKSPLQSQFPKLPLERKISNRGKTGNKGTGTIKLSASKTKGGKLNDQPQRVSSDFDDDGLDDLPPLSDILRGSRSGTASEDPAAVEACQNEDNLCENPFAGAKNAVAKDHPAKVESLTTPNFPDMIVLSDDPTPEPGRDIFTNPEDIGSSIATAPLSASSGNIVLPATRKSSSFCRAYEARILQQAEKSPFSKYLAPAPTVRRNLTKLEPMCAVDSASKDHTRRTPTNSSSGWDDIDRMSWEEINDIINHY</sequence>
<dbReference type="SMART" id="SM00490">
    <property type="entry name" value="HELICc"/>
    <property type="match status" value="1"/>
</dbReference>
<dbReference type="PROSITE" id="PS51194">
    <property type="entry name" value="HELICASE_CTER"/>
    <property type="match status" value="1"/>
</dbReference>
<gene>
    <name evidence="18" type="ORF">N7458_005668</name>
</gene>
<dbReference type="InterPro" id="IPR014001">
    <property type="entry name" value="Helicase_ATP-bd"/>
</dbReference>
<dbReference type="GeneID" id="81599293"/>
<dbReference type="Gene3D" id="3.40.50.300">
    <property type="entry name" value="P-loop containing nucleotide triphosphate hydrolases"/>
    <property type="match status" value="2"/>
</dbReference>
<evidence type="ECO:0000256" key="3">
    <source>
        <dbReference type="ARBA" id="ARBA00022723"/>
    </source>
</evidence>
<dbReference type="InterPro" id="IPR036388">
    <property type="entry name" value="WH-like_DNA-bd_sf"/>
</dbReference>
<feature type="domain" description="Helicase ATP-binding" evidence="16">
    <location>
        <begin position="250"/>
        <end position="424"/>
    </location>
</feature>
<reference evidence="18" key="1">
    <citation type="submission" date="2022-12" db="EMBL/GenBank/DDBJ databases">
        <authorList>
            <person name="Petersen C."/>
        </authorList>
    </citation>
    <scope>NUCLEOTIDE SEQUENCE</scope>
    <source>
        <strain evidence="18">IBT 16125</strain>
    </source>
</reference>
<comment type="catalytic activity">
    <reaction evidence="14">
        <text>ATP + H2O = ADP + phosphate + H(+)</text>
        <dbReference type="Rhea" id="RHEA:13065"/>
        <dbReference type="ChEBI" id="CHEBI:15377"/>
        <dbReference type="ChEBI" id="CHEBI:15378"/>
        <dbReference type="ChEBI" id="CHEBI:30616"/>
        <dbReference type="ChEBI" id="CHEBI:43474"/>
        <dbReference type="ChEBI" id="CHEBI:456216"/>
        <dbReference type="EC" id="5.6.2.4"/>
    </reaction>
</comment>
<dbReference type="EMBL" id="JAPVEA010000005">
    <property type="protein sequence ID" value="KAJ5454712.1"/>
    <property type="molecule type" value="Genomic_DNA"/>
</dbReference>
<evidence type="ECO:0000256" key="10">
    <source>
        <dbReference type="ARBA" id="ARBA00023235"/>
    </source>
</evidence>